<dbReference type="GO" id="GO:0003860">
    <property type="term" value="F:3-hydroxyisobutyryl-CoA hydrolase activity"/>
    <property type="evidence" value="ECO:0007669"/>
    <property type="project" value="UniProtKB-EC"/>
</dbReference>
<comment type="caution">
    <text evidence="5">The sequence shown here is derived from an EMBL/GenBank/DDBJ whole genome shotgun (WGS) entry which is preliminary data.</text>
</comment>
<dbReference type="Gene3D" id="3.90.226.10">
    <property type="entry name" value="2-enoyl-CoA Hydratase, Chain A, domain 1"/>
    <property type="match status" value="1"/>
</dbReference>
<dbReference type="InterPro" id="IPR029045">
    <property type="entry name" value="ClpP/crotonase-like_dom_sf"/>
</dbReference>
<dbReference type="Pfam" id="PF16113">
    <property type="entry name" value="ECH_2"/>
    <property type="match status" value="1"/>
</dbReference>
<feature type="domain" description="Enoyl-CoA hydratase/isomerase" evidence="4">
    <location>
        <begin position="13"/>
        <end position="353"/>
    </location>
</feature>
<evidence type="ECO:0000259" key="4">
    <source>
        <dbReference type="Pfam" id="PF16113"/>
    </source>
</evidence>
<organism evidence="5 6">
    <name type="scientific">Agromyces seonyuensis</name>
    <dbReference type="NCBI Taxonomy" id="2662446"/>
    <lineage>
        <taxon>Bacteria</taxon>
        <taxon>Bacillati</taxon>
        <taxon>Actinomycetota</taxon>
        <taxon>Actinomycetes</taxon>
        <taxon>Micrococcales</taxon>
        <taxon>Microbacteriaceae</taxon>
        <taxon>Agromyces</taxon>
    </lineage>
</organism>
<dbReference type="GO" id="GO:0016853">
    <property type="term" value="F:isomerase activity"/>
    <property type="evidence" value="ECO:0007669"/>
    <property type="project" value="UniProtKB-KW"/>
</dbReference>
<dbReference type="AlphaFoldDB" id="A0A6I4NW74"/>
<dbReference type="PANTHER" id="PTHR43176:SF3">
    <property type="entry name" value="3-HYDROXYISOBUTYRYL-COA HYDROLASE, MITOCHONDRIAL"/>
    <property type="match status" value="1"/>
</dbReference>
<dbReference type="EC" id="3.1.2.4" evidence="2"/>
<dbReference type="PANTHER" id="PTHR43176">
    <property type="entry name" value="3-HYDROXYISOBUTYRYL-COA HYDROLASE-RELATED"/>
    <property type="match status" value="1"/>
</dbReference>
<name>A0A6I4NW74_9MICO</name>
<dbReference type="GO" id="GO:0006574">
    <property type="term" value="P:L-valine catabolic process"/>
    <property type="evidence" value="ECO:0007669"/>
    <property type="project" value="TreeGrafter"/>
</dbReference>
<gene>
    <name evidence="5" type="ORF">GB864_08470</name>
</gene>
<evidence type="ECO:0000256" key="2">
    <source>
        <dbReference type="ARBA" id="ARBA00011915"/>
    </source>
</evidence>
<protein>
    <recommendedName>
        <fullName evidence="2">3-hydroxyisobutyryl-CoA hydrolase</fullName>
        <ecNumber evidence="2">3.1.2.4</ecNumber>
    </recommendedName>
</protein>
<evidence type="ECO:0000313" key="5">
    <source>
        <dbReference type="EMBL" id="MWB98580.1"/>
    </source>
</evidence>
<sequence>MEAPVLATVADGVGRLTLNRPRAINALNVEMVRLLQASLDAWADDSEVSVVLLDGAGERGFCAGGDLREISALAADGVEAASVFFREEYRLDAAIAGYPKPVVAVLDGIAMGGGIGLGGHARIRLVTERSKLAMPETKIGLFPDVGASRLLARAPGELGTFLALNSRSMDASDAIACGFADAYVPSDRLEAVAQALAERADPGTPWEIVLLFDETPEPSALLAQRDWIDACYSADSVSGILARLRAFAAGEPIEGLRATDSADADAASNAAVAAAELERLSPTGLVATLAALRAARDDDGLHATLERDFRLARRLVREPDLIEGIRAQVIDKDFAPIWHPADLAEVDAASLAAALSTPLPDGVFTAA</sequence>
<keyword evidence="5" id="KW-0413">Isomerase</keyword>
<dbReference type="CDD" id="cd06558">
    <property type="entry name" value="crotonase-like"/>
    <property type="match status" value="1"/>
</dbReference>
<evidence type="ECO:0000313" key="6">
    <source>
        <dbReference type="Proteomes" id="UP000438182"/>
    </source>
</evidence>
<dbReference type="RefSeq" id="WP_160424040.1">
    <property type="nucleotide sequence ID" value="NZ_WSTA01000030.1"/>
</dbReference>
<reference evidence="5 6" key="1">
    <citation type="submission" date="2019-12" db="EMBL/GenBank/DDBJ databases">
        <authorList>
            <person name="Kim Y.S."/>
        </authorList>
    </citation>
    <scope>NUCLEOTIDE SEQUENCE [LARGE SCALE GENOMIC DNA]</scope>
    <source>
        <strain evidence="5 6">MMS17-SY077</strain>
    </source>
</reference>
<dbReference type="InterPro" id="IPR032259">
    <property type="entry name" value="HIBYL-CoA-H"/>
</dbReference>
<proteinExistence type="predicted"/>
<dbReference type="EMBL" id="WSTA01000030">
    <property type="protein sequence ID" value="MWB98580.1"/>
    <property type="molecule type" value="Genomic_DNA"/>
</dbReference>
<accession>A0A6I4NW74</accession>
<evidence type="ECO:0000256" key="3">
    <source>
        <dbReference type="ARBA" id="ARBA00022801"/>
    </source>
</evidence>
<dbReference type="SUPFAM" id="SSF52096">
    <property type="entry name" value="ClpP/crotonase"/>
    <property type="match status" value="1"/>
</dbReference>
<evidence type="ECO:0000256" key="1">
    <source>
        <dbReference type="ARBA" id="ARBA00001709"/>
    </source>
</evidence>
<dbReference type="InterPro" id="IPR045004">
    <property type="entry name" value="ECH_dom"/>
</dbReference>
<dbReference type="NCBIfam" id="NF004127">
    <property type="entry name" value="PRK05617.1"/>
    <property type="match status" value="1"/>
</dbReference>
<keyword evidence="6" id="KW-1185">Reference proteome</keyword>
<dbReference type="GO" id="GO:0005829">
    <property type="term" value="C:cytosol"/>
    <property type="evidence" value="ECO:0007669"/>
    <property type="project" value="TreeGrafter"/>
</dbReference>
<keyword evidence="3" id="KW-0378">Hydrolase</keyword>
<dbReference type="Proteomes" id="UP000438182">
    <property type="component" value="Unassembled WGS sequence"/>
</dbReference>
<comment type="catalytic activity">
    <reaction evidence="1">
        <text>3-hydroxy-2-methylpropanoyl-CoA + H2O = 3-hydroxy-2-methylpropanoate + CoA + H(+)</text>
        <dbReference type="Rhea" id="RHEA:20888"/>
        <dbReference type="ChEBI" id="CHEBI:11805"/>
        <dbReference type="ChEBI" id="CHEBI:15377"/>
        <dbReference type="ChEBI" id="CHEBI:15378"/>
        <dbReference type="ChEBI" id="CHEBI:57287"/>
        <dbReference type="ChEBI" id="CHEBI:57340"/>
        <dbReference type="EC" id="3.1.2.4"/>
    </reaction>
</comment>